<evidence type="ECO:0000256" key="1">
    <source>
        <dbReference type="PROSITE-ProRule" id="PRU00176"/>
    </source>
</evidence>
<keyword evidence="5" id="KW-1185">Reference proteome</keyword>
<dbReference type="GO" id="GO:1990904">
    <property type="term" value="C:ribonucleoprotein complex"/>
    <property type="evidence" value="ECO:0000318"/>
    <property type="project" value="GO_Central"/>
</dbReference>
<feature type="compositionally biased region" description="Low complexity" evidence="2">
    <location>
        <begin position="175"/>
        <end position="192"/>
    </location>
</feature>
<gene>
    <name evidence="4" type="ORF">TVAG_329230</name>
</gene>
<evidence type="ECO:0000313" key="4">
    <source>
        <dbReference type="EMBL" id="EAY10036.1"/>
    </source>
</evidence>
<dbReference type="EMBL" id="DS113345">
    <property type="protein sequence ID" value="EAY10036.1"/>
    <property type="molecule type" value="Genomic_DNA"/>
</dbReference>
<reference evidence="4" key="1">
    <citation type="submission" date="2006-10" db="EMBL/GenBank/DDBJ databases">
        <authorList>
            <person name="Amadeo P."/>
            <person name="Zhao Q."/>
            <person name="Wortman J."/>
            <person name="Fraser-Liggett C."/>
            <person name="Carlton J."/>
        </authorList>
    </citation>
    <scope>NUCLEOTIDE SEQUENCE</scope>
    <source>
        <strain evidence="4">G3</strain>
    </source>
</reference>
<sequence length="221" mass="24810">MQQKVVVYITGIHPTATRKSVHMYCKKFTGEISKVEVFASSDGRRKCANVSVLSYTGAFNLIYGINYTKVDGQVLYANICGYDVINIQNEELFSIFISGGNFTSERELYEELSLFGQVFRVKLLRGCAVAQFYNEESMNRALNARYTCNGKISKKTSKQKSIPQKIEKDDTSVHSKISTQSKVSSKSRTSKISNSNVSYISRDKVGVFNFEITRQSSTSAM</sequence>
<evidence type="ECO:0000259" key="3">
    <source>
        <dbReference type="PROSITE" id="PS50102"/>
    </source>
</evidence>
<dbReference type="SMART" id="SM00360">
    <property type="entry name" value="RRM"/>
    <property type="match status" value="2"/>
</dbReference>
<dbReference type="GO" id="GO:0003723">
    <property type="term" value="F:RNA binding"/>
    <property type="evidence" value="ECO:0000318"/>
    <property type="project" value="GO_Central"/>
</dbReference>
<dbReference type="Proteomes" id="UP000001542">
    <property type="component" value="Unassembled WGS sequence"/>
</dbReference>
<keyword evidence="1" id="KW-0694">RNA-binding</keyword>
<dbReference type="SMR" id="A2EB91"/>
<feature type="domain" description="RRM" evidence="3">
    <location>
        <begin position="93"/>
        <end position="169"/>
    </location>
</feature>
<dbReference type="VEuPathDB" id="TrichDB:TVAG_329230"/>
<feature type="region of interest" description="Disordered" evidence="2">
    <location>
        <begin position="157"/>
        <end position="192"/>
    </location>
</feature>
<dbReference type="InParanoid" id="A2EB91"/>
<proteinExistence type="predicted"/>
<dbReference type="Gene3D" id="3.30.70.330">
    <property type="match status" value="1"/>
</dbReference>
<dbReference type="InterPro" id="IPR000504">
    <property type="entry name" value="RRM_dom"/>
</dbReference>
<dbReference type="KEGG" id="tva:4767967"/>
<evidence type="ECO:0000313" key="5">
    <source>
        <dbReference type="Proteomes" id="UP000001542"/>
    </source>
</evidence>
<dbReference type="InterPro" id="IPR012677">
    <property type="entry name" value="Nucleotide-bd_a/b_plait_sf"/>
</dbReference>
<organism evidence="4 5">
    <name type="scientific">Trichomonas vaginalis (strain ATCC PRA-98 / G3)</name>
    <dbReference type="NCBI Taxonomy" id="412133"/>
    <lineage>
        <taxon>Eukaryota</taxon>
        <taxon>Metamonada</taxon>
        <taxon>Parabasalia</taxon>
        <taxon>Trichomonadida</taxon>
        <taxon>Trichomonadidae</taxon>
        <taxon>Trichomonas</taxon>
    </lineage>
</organism>
<dbReference type="InterPro" id="IPR035979">
    <property type="entry name" value="RBD_domain_sf"/>
</dbReference>
<name>A2EB91_TRIV3</name>
<dbReference type="CDD" id="cd00590">
    <property type="entry name" value="RRM_SF"/>
    <property type="match status" value="2"/>
</dbReference>
<dbReference type="RefSeq" id="XP_001322259.1">
    <property type="nucleotide sequence ID" value="XM_001322224.1"/>
</dbReference>
<dbReference type="PROSITE" id="PS50102">
    <property type="entry name" value="RRM"/>
    <property type="match status" value="1"/>
</dbReference>
<evidence type="ECO:0000256" key="2">
    <source>
        <dbReference type="SAM" id="MobiDB-lite"/>
    </source>
</evidence>
<dbReference type="SUPFAM" id="SSF54928">
    <property type="entry name" value="RNA-binding domain, RBD"/>
    <property type="match status" value="1"/>
</dbReference>
<reference evidence="4" key="2">
    <citation type="journal article" date="2007" name="Science">
        <title>Draft genome sequence of the sexually transmitted pathogen Trichomonas vaginalis.</title>
        <authorList>
            <person name="Carlton J.M."/>
            <person name="Hirt R.P."/>
            <person name="Silva J.C."/>
            <person name="Delcher A.L."/>
            <person name="Schatz M."/>
            <person name="Zhao Q."/>
            <person name="Wortman J.R."/>
            <person name="Bidwell S.L."/>
            <person name="Alsmark U.C.M."/>
            <person name="Besteiro S."/>
            <person name="Sicheritz-Ponten T."/>
            <person name="Noel C.J."/>
            <person name="Dacks J.B."/>
            <person name="Foster P.G."/>
            <person name="Simillion C."/>
            <person name="Van de Peer Y."/>
            <person name="Miranda-Saavedra D."/>
            <person name="Barton G.J."/>
            <person name="Westrop G.D."/>
            <person name="Mueller S."/>
            <person name="Dessi D."/>
            <person name="Fiori P.L."/>
            <person name="Ren Q."/>
            <person name="Paulsen I."/>
            <person name="Zhang H."/>
            <person name="Bastida-Corcuera F.D."/>
            <person name="Simoes-Barbosa A."/>
            <person name="Brown M.T."/>
            <person name="Hayes R.D."/>
            <person name="Mukherjee M."/>
            <person name="Okumura C.Y."/>
            <person name="Schneider R."/>
            <person name="Smith A.J."/>
            <person name="Vanacova S."/>
            <person name="Villalvazo M."/>
            <person name="Haas B.J."/>
            <person name="Pertea M."/>
            <person name="Feldblyum T.V."/>
            <person name="Utterback T.R."/>
            <person name="Shu C.L."/>
            <person name="Osoegawa K."/>
            <person name="de Jong P.J."/>
            <person name="Hrdy I."/>
            <person name="Horvathova L."/>
            <person name="Zubacova Z."/>
            <person name="Dolezal P."/>
            <person name="Malik S.B."/>
            <person name="Logsdon J.M. Jr."/>
            <person name="Henze K."/>
            <person name="Gupta A."/>
            <person name="Wang C.C."/>
            <person name="Dunne R.L."/>
            <person name="Upcroft J.A."/>
            <person name="Upcroft P."/>
            <person name="White O."/>
            <person name="Salzberg S.L."/>
            <person name="Tang P."/>
            <person name="Chiu C.-H."/>
            <person name="Lee Y.-S."/>
            <person name="Embley T.M."/>
            <person name="Coombs G.H."/>
            <person name="Mottram J.C."/>
            <person name="Tachezy J."/>
            <person name="Fraser-Liggett C.M."/>
            <person name="Johnson P.J."/>
        </authorList>
    </citation>
    <scope>NUCLEOTIDE SEQUENCE [LARGE SCALE GENOMIC DNA]</scope>
    <source>
        <strain evidence="4">G3</strain>
    </source>
</reference>
<dbReference type="AlphaFoldDB" id="A2EB91"/>
<accession>A2EB91</accession>
<protein>
    <recommendedName>
        <fullName evidence="3">RRM domain-containing protein</fullName>
    </recommendedName>
</protein>
<dbReference type="VEuPathDB" id="TrichDB:TVAGG3_0309830"/>